<gene>
    <name evidence="2" type="ORF">TOPH_03807</name>
</gene>
<dbReference type="InterPro" id="IPR022698">
    <property type="entry name" value="OrsD"/>
</dbReference>
<accession>A0A0L0NC49</accession>
<dbReference type="AlphaFoldDB" id="A0A0L0NC49"/>
<evidence type="ECO:0000256" key="1">
    <source>
        <dbReference type="SAM" id="MobiDB-lite"/>
    </source>
</evidence>
<dbReference type="Pfam" id="PF12013">
    <property type="entry name" value="OrsD"/>
    <property type="match status" value="1"/>
</dbReference>
<name>A0A0L0NC49_TOLOC</name>
<dbReference type="EMBL" id="LFRF01000008">
    <property type="protein sequence ID" value="KND91559.1"/>
    <property type="molecule type" value="Genomic_DNA"/>
</dbReference>
<sequence length="238" mass="27040">MMMGSLPYDPIRGDSQASESTNRSRIRSPPTSAPRTSSTKERERLLALGLYYNEPERAIVCTRCGFALKTDTDRVSRHLGEKHDITRKARWGLNKLVQSLQLPDPTRLPARPDGSAKHPHLALMKGAACKHCKFRSTSSVVLAQHLRRSHKHETRSSLRGLWLRDHIDDRLVFQNWLSNDIHSAWIVKPETQPLPHLCEVDGNDDSPASRAIRMRVEEICSGEKIHLALKRLLRRSPA</sequence>
<protein>
    <recommendedName>
        <fullName evidence="4">C2H2-type domain-containing protein</fullName>
    </recommendedName>
</protein>
<feature type="region of interest" description="Disordered" evidence="1">
    <location>
        <begin position="1"/>
        <end position="41"/>
    </location>
</feature>
<evidence type="ECO:0000313" key="2">
    <source>
        <dbReference type="EMBL" id="KND91559.1"/>
    </source>
</evidence>
<comment type="caution">
    <text evidence="2">The sequence shown here is derived from an EMBL/GenBank/DDBJ whole genome shotgun (WGS) entry which is preliminary data.</text>
</comment>
<dbReference type="STRING" id="1163406.A0A0L0NC49"/>
<dbReference type="OrthoDB" id="5065247at2759"/>
<dbReference type="Proteomes" id="UP000036947">
    <property type="component" value="Unassembled WGS sequence"/>
</dbReference>
<organism evidence="2 3">
    <name type="scientific">Tolypocladium ophioglossoides (strain CBS 100239)</name>
    <name type="common">Snaketongue truffleclub</name>
    <name type="synonym">Elaphocordyceps ophioglossoides</name>
    <dbReference type="NCBI Taxonomy" id="1163406"/>
    <lineage>
        <taxon>Eukaryota</taxon>
        <taxon>Fungi</taxon>
        <taxon>Dikarya</taxon>
        <taxon>Ascomycota</taxon>
        <taxon>Pezizomycotina</taxon>
        <taxon>Sordariomycetes</taxon>
        <taxon>Hypocreomycetidae</taxon>
        <taxon>Hypocreales</taxon>
        <taxon>Ophiocordycipitaceae</taxon>
        <taxon>Tolypocladium</taxon>
    </lineage>
</organism>
<reference evidence="2 3" key="1">
    <citation type="journal article" date="2015" name="BMC Genomics">
        <title>The genome of the truffle-parasite Tolypocladium ophioglossoides and the evolution of antifungal peptaibiotics.</title>
        <authorList>
            <person name="Quandt C.A."/>
            <person name="Bushley K.E."/>
            <person name="Spatafora J.W."/>
        </authorList>
    </citation>
    <scope>NUCLEOTIDE SEQUENCE [LARGE SCALE GENOMIC DNA]</scope>
    <source>
        <strain evidence="2 3">CBS 100239</strain>
    </source>
</reference>
<proteinExistence type="predicted"/>
<evidence type="ECO:0000313" key="3">
    <source>
        <dbReference type="Proteomes" id="UP000036947"/>
    </source>
</evidence>
<feature type="compositionally biased region" description="Low complexity" evidence="1">
    <location>
        <begin position="27"/>
        <end position="37"/>
    </location>
</feature>
<keyword evidence="3" id="KW-1185">Reference proteome</keyword>
<evidence type="ECO:0008006" key="4">
    <source>
        <dbReference type="Google" id="ProtNLM"/>
    </source>
</evidence>